<dbReference type="InterPro" id="IPR003439">
    <property type="entry name" value="ABC_transporter-like_ATP-bd"/>
</dbReference>
<evidence type="ECO:0000256" key="3">
    <source>
        <dbReference type="ARBA" id="ARBA00022475"/>
    </source>
</evidence>
<dbReference type="Pfam" id="PF00005">
    <property type="entry name" value="ABC_tran"/>
    <property type="match status" value="2"/>
</dbReference>
<proteinExistence type="predicted"/>
<keyword evidence="3" id="KW-1003">Cell membrane</keyword>
<dbReference type="OrthoDB" id="9776369at2"/>
<keyword evidence="8" id="KW-1278">Translocase</keyword>
<evidence type="ECO:0000313" key="12">
    <source>
        <dbReference type="Proteomes" id="UP000302163"/>
    </source>
</evidence>
<evidence type="ECO:0000256" key="4">
    <source>
        <dbReference type="ARBA" id="ARBA00022597"/>
    </source>
</evidence>
<dbReference type="AlphaFoldDB" id="A0A4P8YM10"/>
<name>A0A4P8YM10_9ENTR</name>
<dbReference type="PROSITE" id="PS50893">
    <property type="entry name" value="ABC_TRANSPORTER_2"/>
    <property type="match status" value="2"/>
</dbReference>
<dbReference type="GO" id="GO:0005524">
    <property type="term" value="F:ATP binding"/>
    <property type="evidence" value="ECO:0007669"/>
    <property type="project" value="UniProtKB-KW"/>
</dbReference>
<keyword evidence="2" id="KW-0813">Transport</keyword>
<evidence type="ECO:0000256" key="9">
    <source>
        <dbReference type="ARBA" id="ARBA00023136"/>
    </source>
</evidence>
<dbReference type="CDD" id="cd03216">
    <property type="entry name" value="ABC_Carb_Monos_I"/>
    <property type="match status" value="1"/>
</dbReference>
<dbReference type="PANTHER" id="PTHR43790">
    <property type="entry name" value="CARBOHYDRATE TRANSPORT ATP-BINDING PROTEIN MG119-RELATED"/>
    <property type="match status" value="1"/>
</dbReference>
<feature type="domain" description="ABC transporter" evidence="10">
    <location>
        <begin position="253"/>
        <end position="495"/>
    </location>
</feature>
<dbReference type="GO" id="GO:0005886">
    <property type="term" value="C:plasma membrane"/>
    <property type="evidence" value="ECO:0007669"/>
    <property type="project" value="UniProtKB-SubCell"/>
</dbReference>
<organism evidence="11 12">
    <name type="scientific">Jejubacter calystegiae</name>
    <dbReference type="NCBI Taxonomy" id="2579935"/>
    <lineage>
        <taxon>Bacteria</taxon>
        <taxon>Pseudomonadati</taxon>
        <taxon>Pseudomonadota</taxon>
        <taxon>Gammaproteobacteria</taxon>
        <taxon>Enterobacterales</taxon>
        <taxon>Enterobacteriaceae</taxon>
        <taxon>Jejubacter</taxon>
    </lineage>
</organism>
<evidence type="ECO:0000313" key="11">
    <source>
        <dbReference type="EMBL" id="QCT21881.1"/>
    </source>
</evidence>
<sequence>MEPLLQLTGIHKSFPGVRALDDIHFTLKAGEIHALLGENGAGKSTLMKVLCGIYQPDGGEIRIDGRVQRFRSYRDAIDAGVGIIFQEFSLIPELNTVENIFLNRELRTPLGLLDRRAMRTRTAAIFKRLGIAIDPGVPVESLSVAQQQFVEIAKALALEARILVLDEPTATLTPGEAEHLFSVMRDLQLMGVGMVFISHHLEEIFSVCDAVTVLRDGGYIGTVTTPETDSARLVEMMVGRRVEQTFPPKDHPVDTATTLLEASLQPGRGARPIEFQLHPGEILGFAGLVGSGRTETVEALIGARPCWRKTVRLNGREIRLRSPADALAQGIGLLPESRKTGGLVLSFSVARNITLNKNARWLRWFVHGAEDRSQVAKLIERVGVRTPDADTEVNTLSGGNQQKVVIARWLNHDCRVLIFDEPTRGIDVGAKAEIYQLMRQLTRKGIAIIMISSELPEVIGVCDRVLVFRGGEVAAELSGPEIDAGTIMLQATGNAS</sequence>
<evidence type="ECO:0000256" key="6">
    <source>
        <dbReference type="ARBA" id="ARBA00022741"/>
    </source>
</evidence>
<keyword evidence="6" id="KW-0547">Nucleotide-binding</keyword>
<evidence type="ECO:0000256" key="8">
    <source>
        <dbReference type="ARBA" id="ARBA00022967"/>
    </source>
</evidence>
<evidence type="ECO:0000256" key="7">
    <source>
        <dbReference type="ARBA" id="ARBA00022840"/>
    </source>
</evidence>
<dbReference type="InterPro" id="IPR017871">
    <property type="entry name" value="ABC_transporter-like_CS"/>
</dbReference>
<dbReference type="EMBL" id="CP040428">
    <property type="protein sequence ID" value="QCT21881.1"/>
    <property type="molecule type" value="Genomic_DNA"/>
</dbReference>
<dbReference type="PROSITE" id="PS00211">
    <property type="entry name" value="ABC_TRANSPORTER_1"/>
    <property type="match status" value="1"/>
</dbReference>
<dbReference type="InterPro" id="IPR003593">
    <property type="entry name" value="AAA+_ATPase"/>
</dbReference>
<dbReference type="Gene3D" id="3.40.50.300">
    <property type="entry name" value="P-loop containing nucleotide triphosphate hydrolases"/>
    <property type="match status" value="2"/>
</dbReference>
<dbReference type="FunFam" id="3.40.50.300:FF:000127">
    <property type="entry name" value="Ribose import ATP-binding protein RbsA"/>
    <property type="match status" value="1"/>
</dbReference>
<evidence type="ECO:0000256" key="1">
    <source>
        <dbReference type="ARBA" id="ARBA00004417"/>
    </source>
</evidence>
<keyword evidence="5" id="KW-0677">Repeat</keyword>
<protein>
    <submittedName>
        <fullName evidence="11">Sugar ABC transporter ATP-binding protein</fullName>
    </submittedName>
</protein>
<keyword evidence="12" id="KW-1185">Reference proteome</keyword>
<keyword evidence="9" id="KW-0472">Membrane</keyword>
<gene>
    <name evidence="11" type="ORF">FEM41_20580</name>
</gene>
<dbReference type="Proteomes" id="UP000302163">
    <property type="component" value="Chromosome"/>
</dbReference>
<feature type="domain" description="ABC transporter" evidence="10">
    <location>
        <begin position="5"/>
        <end position="241"/>
    </location>
</feature>
<reference evidence="11 12" key="1">
    <citation type="submission" date="2019-05" db="EMBL/GenBank/DDBJ databases">
        <title>Complete genome sequence of Izhakiella calystegiae KSNA2, an endophyte isolated from beach morning glory (Calystegia soldanella).</title>
        <authorList>
            <person name="Jiang L."/>
            <person name="Jeong J.C."/>
            <person name="Kim C.Y."/>
            <person name="Kim D.H."/>
            <person name="Kim S.W."/>
            <person name="Lee j."/>
        </authorList>
    </citation>
    <scope>NUCLEOTIDE SEQUENCE [LARGE SCALE GENOMIC DNA]</scope>
    <source>
        <strain evidence="11 12">KSNA2</strain>
    </source>
</reference>
<dbReference type="InterPro" id="IPR027417">
    <property type="entry name" value="P-loop_NTPase"/>
</dbReference>
<keyword evidence="7 11" id="KW-0067">ATP-binding</keyword>
<dbReference type="PANTHER" id="PTHR43790:SF3">
    <property type="entry name" value="D-ALLOSE IMPORT ATP-BINDING PROTEIN ALSA-RELATED"/>
    <property type="match status" value="1"/>
</dbReference>
<dbReference type="KEGG" id="izh:FEM41_20580"/>
<comment type="subcellular location">
    <subcellularLocation>
        <location evidence="1">Cell inner membrane</location>
        <topology evidence="1">Peripheral membrane protein</topology>
    </subcellularLocation>
</comment>
<dbReference type="RefSeq" id="WP_138098037.1">
    <property type="nucleotide sequence ID" value="NZ_CP040428.1"/>
</dbReference>
<evidence type="ECO:0000256" key="5">
    <source>
        <dbReference type="ARBA" id="ARBA00022737"/>
    </source>
</evidence>
<evidence type="ECO:0000256" key="2">
    <source>
        <dbReference type="ARBA" id="ARBA00022448"/>
    </source>
</evidence>
<dbReference type="CDD" id="cd03215">
    <property type="entry name" value="ABC_Carb_Monos_II"/>
    <property type="match status" value="1"/>
</dbReference>
<dbReference type="SMART" id="SM00382">
    <property type="entry name" value="AAA"/>
    <property type="match status" value="2"/>
</dbReference>
<evidence type="ECO:0000259" key="10">
    <source>
        <dbReference type="PROSITE" id="PS50893"/>
    </source>
</evidence>
<keyword evidence="4" id="KW-0762">Sugar transport</keyword>
<dbReference type="InterPro" id="IPR050107">
    <property type="entry name" value="ABC_carbohydrate_import_ATPase"/>
</dbReference>
<dbReference type="SUPFAM" id="SSF52540">
    <property type="entry name" value="P-loop containing nucleoside triphosphate hydrolases"/>
    <property type="match status" value="2"/>
</dbReference>
<accession>A0A4P8YM10</accession>
<dbReference type="GO" id="GO:0016887">
    <property type="term" value="F:ATP hydrolysis activity"/>
    <property type="evidence" value="ECO:0007669"/>
    <property type="project" value="InterPro"/>
</dbReference>